<name>A0A3A4A217_9ACTN</name>
<gene>
    <name evidence="1" type="ORF">D5H75_34490</name>
</gene>
<reference evidence="1 2" key="1">
    <citation type="submission" date="2018-09" db="EMBL/GenBank/DDBJ databases">
        <title>YIM 75507 draft genome.</title>
        <authorList>
            <person name="Tang S."/>
            <person name="Feng Y."/>
        </authorList>
    </citation>
    <scope>NUCLEOTIDE SEQUENCE [LARGE SCALE GENOMIC DNA]</scope>
    <source>
        <strain evidence="1 2">YIM 75507</strain>
    </source>
</reference>
<keyword evidence="2" id="KW-1185">Reference proteome</keyword>
<comment type="caution">
    <text evidence="1">The sequence shown here is derived from an EMBL/GenBank/DDBJ whole genome shotgun (WGS) entry which is preliminary data.</text>
</comment>
<dbReference type="Proteomes" id="UP000265768">
    <property type="component" value="Unassembled WGS sequence"/>
</dbReference>
<sequence>MTRRREGDSGERIMARLLDGYDTDYACTDLAPHLGPRQARYRPLHWDPVPRDRTRVVRYTCCCAATYYEFISMGGSYGIRKIVQSDPPQVLYTGGWTRDVGELWWMRLLTGEAR</sequence>
<accession>A0A3A4A217</accession>
<organism evidence="1 2">
    <name type="scientific">Bailinhaonella thermotolerans</name>
    <dbReference type="NCBI Taxonomy" id="1070861"/>
    <lineage>
        <taxon>Bacteria</taxon>
        <taxon>Bacillati</taxon>
        <taxon>Actinomycetota</taxon>
        <taxon>Actinomycetes</taxon>
        <taxon>Streptosporangiales</taxon>
        <taxon>Streptosporangiaceae</taxon>
        <taxon>Bailinhaonella</taxon>
    </lineage>
</organism>
<dbReference type="AlphaFoldDB" id="A0A3A4A217"/>
<dbReference type="EMBL" id="QZEY01000021">
    <property type="protein sequence ID" value="RJL22706.1"/>
    <property type="molecule type" value="Genomic_DNA"/>
</dbReference>
<proteinExistence type="predicted"/>
<evidence type="ECO:0000313" key="1">
    <source>
        <dbReference type="EMBL" id="RJL22706.1"/>
    </source>
</evidence>
<protein>
    <submittedName>
        <fullName evidence="1">Uncharacterized protein</fullName>
    </submittedName>
</protein>
<evidence type="ECO:0000313" key="2">
    <source>
        <dbReference type="Proteomes" id="UP000265768"/>
    </source>
</evidence>